<evidence type="ECO:0000313" key="1">
    <source>
        <dbReference type="EMBL" id="BBI65798.1"/>
    </source>
</evidence>
<dbReference type="AlphaFoldDB" id="A0A455UNC9"/>
<reference evidence="1 2" key="1">
    <citation type="journal article" date="2019" name="Microbiol. Resour. Announc.">
        <title>Complete Genome Sequence of Halomonas sulfidaeris Strain Esulfide1 Isolated from a Metal Sulfide Rock at a Depth of 2,200 Meters, Obtained Using Nanopore Sequencing.</title>
        <authorList>
            <person name="Saito M."/>
            <person name="Nishigata A."/>
            <person name="Galipon J."/>
            <person name="Arakawa K."/>
        </authorList>
    </citation>
    <scope>NUCLEOTIDE SEQUENCE [LARGE SCALE GENOMIC DNA]</scope>
    <source>
        <strain evidence="1 2">ATCC BAA-803</strain>
        <plasmid evidence="2">pbaa-803-a dna</plasmid>
    </source>
</reference>
<sequence length="83" mass="9039">MFTPNNGYVGLETQLDVSLTYTSFENGGQNVRRVEKAVVDWGDGSSPTTVTLAHPPTIRMATAIRRVPLHLMEVLSIPAGLRS</sequence>
<accession>A0A455UNC9</accession>
<gene>
    <name evidence="1" type="ORF">HSBAA_PA_4010</name>
</gene>
<dbReference type="EMBL" id="AP019515">
    <property type="protein sequence ID" value="BBI65798.1"/>
    <property type="molecule type" value="Genomic_DNA"/>
</dbReference>
<evidence type="ECO:0000313" key="2">
    <source>
        <dbReference type="Proteomes" id="UP000320231"/>
    </source>
</evidence>
<proteinExistence type="predicted"/>
<geneLocation type="plasmid" evidence="2">
    <name>pbaa-803-a dna</name>
</geneLocation>
<name>A0A455UNC9_9GAMM</name>
<keyword evidence="1" id="KW-0614">Plasmid</keyword>
<organism evidence="1 2">
    <name type="scientific">Vreelandella sulfidaeris</name>
    <dbReference type="NCBI Taxonomy" id="115553"/>
    <lineage>
        <taxon>Bacteria</taxon>
        <taxon>Pseudomonadati</taxon>
        <taxon>Pseudomonadota</taxon>
        <taxon>Gammaproteobacteria</taxon>
        <taxon>Oceanospirillales</taxon>
        <taxon>Halomonadaceae</taxon>
        <taxon>Vreelandella</taxon>
    </lineage>
</organism>
<protein>
    <submittedName>
        <fullName evidence="1">Uncharacterized protein</fullName>
    </submittedName>
</protein>
<dbReference type="KEGG" id="hsr:HSBAA_PA_4010"/>
<dbReference type="Proteomes" id="UP000320231">
    <property type="component" value="Plasmid pBAA-803-A"/>
</dbReference>